<dbReference type="AlphaFoldDB" id="A0A1T5DJW6"/>
<feature type="domain" description="DUF3298" evidence="2">
    <location>
        <begin position="194"/>
        <end position="274"/>
    </location>
</feature>
<keyword evidence="1" id="KW-0812">Transmembrane</keyword>
<dbReference type="InterPro" id="IPR021729">
    <property type="entry name" value="DUF3298"/>
</dbReference>
<keyword evidence="1" id="KW-1133">Transmembrane helix</keyword>
<proteinExistence type="predicted"/>
<protein>
    <recommendedName>
        <fullName evidence="2">DUF3298 domain-containing protein</fullName>
    </recommendedName>
</protein>
<sequence length="289" mass="33136">MNRFRNEYENIEIPDELEFLVRTTIKEQEKKMKRKNIINKSVIAAAVAGVVFVGSINLSSEISYALSEVPVLGSIVRVLTFKTFELKDNNFDAELKTPAIEGLDSNLEAMLNEKYLDENQKLYDDFMKEIDELKKADMEEAHMGIASGYEVKTDTDKLLVIGRYVVNTAGSSSTTIKYDTIDKQNKVLITLPSLFKDEAYIDIISENIKAQMKEQMKDENNIYWLEDEMMGDENFSKIDKNQSFYITKDNQLVIAFDKYEVAPGYMGNPEFIIPSELLKDVLVSDEYIK</sequence>
<keyword evidence="4" id="KW-1185">Reference proteome</keyword>
<dbReference type="Pfam" id="PF11738">
    <property type="entry name" value="DUF3298"/>
    <property type="match status" value="1"/>
</dbReference>
<organism evidence="3 4">
    <name type="scientific">Acetoanaerobium noterae</name>
    <dbReference type="NCBI Taxonomy" id="745369"/>
    <lineage>
        <taxon>Bacteria</taxon>
        <taxon>Bacillati</taxon>
        <taxon>Bacillota</taxon>
        <taxon>Clostridia</taxon>
        <taxon>Peptostreptococcales</taxon>
        <taxon>Filifactoraceae</taxon>
        <taxon>Acetoanaerobium</taxon>
    </lineage>
</organism>
<dbReference type="Gene3D" id="3.30.565.40">
    <property type="entry name" value="Fervidobacterium nodosum Rt17-B1 like"/>
    <property type="match status" value="1"/>
</dbReference>
<dbReference type="InterPro" id="IPR037126">
    <property type="entry name" value="PdaC/RsiV-like_sf"/>
</dbReference>
<keyword evidence="1" id="KW-0472">Membrane</keyword>
<evidence type="ECO:0000313" key="4">
    <source>
        <dbReference type="Proteomes" id="UP000243406"/>
    </source>
</evidence>
<reference evidence="4" key="1">
    <citation type="submission" date="2017-02" db="EMBL/GenBank/DDBJ databases">
        <authorList>
            <person name="Varghese N."/>
            <person name="Submissions S."/>
        </authorList>
    </citation>
    <scope>NUCLEOTIDE SEQUENCE [LARGE SCALE GENOMIC DNA]</scope>
    <source>
        <strain evidence="4">ATCC 35199</strain>
    </source>
</reference>
<dbReference type="OrthoDB" id="4990at2"/>
<name>A0A1T5DJW6_9FIRM</name>
<evidence type="ECO:0000313" key="3">
    <source>
        <dbReference type="EMBL" id="SKB72015.1"/>
    </source>
</evidence>
<dbReference type="EMBL" id="FUYN01000010">
    <property type="protein sequence ID" value="SKB72015.1"/>
    <property type="molecule type" value="Genomic_DNA"/>
</dbReference>
<gene>
    <name evidence="3" type="ORF">SAMN02745120_0030</name>
</gene>
<feature type="transmembrane region" description="Helical" evidence="1">
    <location>
        <begin position="37"/>
        <end position="56"/>
    </location>
</feature>
<dbReference type="Gene3D" id="3.90.640.20">
    <property type="entry name" value="Heat-shock cognate protein, ATPase"/>
    <property type="match status" value="1"/>
</dbReference>
<dbReference type="RefSeq" id="WP_079590704.1">
    <property type="nucleotide sequence ID" value="NZ_FUYN01000010.1"/>
</dbReference>
<evidence type="ECO:0000259" key="2">
    <source>
        <dbReference type="Pfam" id="PF11738"/>
    </source>
</evidence>
<accession>A0A1T5DJW6</accession>
<evidence type="ECO:0000256" key="1">
    <source>
        <dbReference type="SAM" id="Phobius"/>
    </source>
</evidence>
<dbReference type="Proteomes" id="UP000243406">
    <property type="component" value="Unassembled WGS sequence"/>
</dbReference>